<reference evidence="2 3" key="1">
    <citation type="submission" date="2019-03" db="EMBL/GenBank/DDBJ databases">
        <title>Genomic Encyclopedia of Type Strains, Phase III (KMG-III): the genomes of soil and plant-associated and newly described type strains.</title>
        <authorList>
            <person name="Whitman W."/>
        </authorList>
    </citation>
    <scope>NUCLEOTIDE SEQUENCE [LARGE SCALE GENOMIC DNA]</scope>
    <source>
        <strain evidence="2 3">VKMAc-2574</strain>
    </source>
</reference>
<comment type="caution">
    <text evidence="2">The sequence shown here is derived from an EMBL/GenBank/DDBJ whole genome shotgun (WGS) entry which is preliminary data.</text>
</comment>
<evidence type="ECO:0000313" key="3">
    <source>
        <dbReference type="Proteomes" id="UP000295060"/>
    </source>
</evidence>
<protein>
    <submittedName>
        <fullName evidence="2">Uncharacterized protein</fullName>
    </submittedName>
</protein>
<evidence type="ECO:0000313" key="2">
    <source>
        <dbReference type="EMBL" id="TDW92797.1"/>
    </source>
</evidence>
<dbReference type="EMBL" id="SODU01000001">
    <property type="protein sequence ID" value="TDW92797.1"/>
    <property type="molecule type" value="Genomic_DNA"/>
</dbReference>
<feature type="compositionally biased region" description="Low complexity" evidence="1">
    <location>
        <begin position="24"/>
        <end position="50"/>
    </location>
</feature>
<feature type="region of interest" description="Disordered" evidence="1">
    <location>
        <begin position="18"/>
        <end position="82"/>
    </location>
</feature>
<gene>
    <name evidence="2" type="ORF">EV137_0057</name>
</gene>
<dbReference type="RefSeq" id="WP_134005104.1">
    <property type="nucleotide sequence ID" value="NZ_SODU01000001.1"/>
</dbReference>
<proteinExistence type="predicted"/>
<organism evidence="2 3">
    <name type="scientific">Kribbella pratensis</name>
    <dbReference type="NCBI Taxonomy" id="2512112"/>
    <lineage>
        <taxon>Bacteria</taxon>
        <taxon>Bacillati</taxon>
        <taxon>Actinomycetota</taxon>
        <taxon>Actinomycetes</taxon>
        <taxon>Propionibacteriales</taxon>
        <taxon>Kribbellaceae</taxon>
        <taxon>Kribbella</taxon>
    </lineage>
</organism>
<dbReference type="Proteomes" id="UP000295060">
    <property type="component" value="Unassembled WGS sequence"/>
</dbReference>
<accession>A0ABY2FJ40</accession>
<feature type="compositionally biased region" description="Basic and acidic residues" evidence="1">
    <location>
        <begin position="68"/>
        <end position="82"/>
    </location>
</feature>
<name>A0ABY2FJ40_9ACTN</name>
<keyword evidence="3" id="KW-1185">Reference proteome</keyword>
<evidence type="ECO:0000256" key="1">
    <source>
        <dbReference type="SAM" id="MobiDB-lite"/>
    </source>
</evidence>
<sequence>MSIWQRFKRWRLSHTINEADAPADDTTAMTRATGGNPDHGTPTTTGTGTNAEFVGRVAGDDTDAEETGAERRAEHRAHPADG</sequence>